<evidence type="ECO:0000313" key="7">
    <source>
        <dbReference type="Proteomes" id="UP000236291"/>
    </source>
</evidence>
<keyword evidence="3 6" id="KW-0238">DNA-binding</keyword>
<evidence type="ECO:0000313" key="6">
    <source>
        <dbReference type="EMBL" id="PNX80269.1"/>
    </source>
</evidence>
<dbReference type="EMBL" id="ASHM01037621">
    <property type="protein sequence ID" value="PNX80269.1"/>
    <property type="molecule type" value="Genomic_DNA"/>
</dbReference>
<reference evidence="6 7" key="1">
    <citation type="journal article" date="2014" name="Am. J. Bot.">
        <title>Genome assembly and annotation for red clover (Trifolium pratense; Fabaceae).</title>
        <authorList>
            <person name="Istvanek J."/>
            <person name="Jaros M."/>
            <person name="Krenek A."/>
            <person name="Repkova J."/>
        </authorList>
    </citation>
    <scope>NUCLEOTIDE SEQUENCE [LARGE SCALE GENOMIC DNA]</scope>
    <source>
        <strain evidence="7">cv. Tatra</strain>
        <tissue evidence="6">Young leaves</tissue>
    </source>
</reference>
<dbReference type="Gene3D" id="2.40.330.10">
    <property type="entry name" value="DNA-binding pseudobarrel domain"/>
    <property type="match status" value="1"/>
</dbReference>
<sequence length="127" mass="14349">MSSPLSRNNEEKPIGSETKTDATPCCMMWKQTVFKDEGEVYGVIEIPNHVVEQLGMDDQKFITLVDESKDHGYTCEIETRNDGSNGKFIAKGWFECLKDIGLKAGDDVLFVIENPPTLMYANPLQWE</sequence>
<dbReference type="AlphaFoldDB" id="A0A2K3LP13"/>
<reference evidence="6 7" key="2">
    <citation type="journal article" date="2017" name="Front. Plant Sci.">
        <title>Gene Classification and Mining of Molecular Markers Useful in Red Clover (Trifolium pratense) Breeding.</title>
        <authorList>
            <person name="Istvanek J."/>
            <person name="Dluhosova J."/>
            <person name="Dluhos P."/>
            <person name="Patkova L."/>
            <person name="Nedelnik J."/>
            <person name="Repkova J."/>
        </authorList>
    </citation>
    <scope>NUCLEOTIDE SEQUENCE [LARGE SCALE GENOMIC DNA]</scope>
    <source>
        <strain evidence="7">cv. Tatra</strain>
        <tissue evidence="6">Young leaves</tissue>
    </source>
</reference>
<evidence type="ECO:0000256" key="5">
    <source>
        <dbReference type="ARBA" id="ARBA00023242"/>
    </source>
</evidence>
<dbReference type="InterPro" id="IPR015300">
    <property type="entry name" value="DNA-bd_pseudobarrel_sf"/>
</dbReference>
<evidence type="ECO:0000256" key="1">
    <source>
        <dbReference type="ARBA" id="ARBA00004123"/>
    </source>
</evidence>
<comment type="subcellular location">
    <subcellularLocation>
        <location evidence="1">Nucleus</location>
    </subcellularLocation>
</comment>
<gene>
    <name evidence="6" type="ORF">L195_g036266</name>
</gene>
<keyword evidence="5" id="KW-0539">Nucleus</keyword>
<protein>
    <submittedName>
        <fullName evidence="6">B3 DNA-binding domain protein</fullName>
    </submittedName>
</protein>
<proteinExistence type="predicted"/>
<comment type="caution">
    <text evidence="6">The sequence shown here is derived from an EMBL/GenBank/DDBJ whole genome shotgun (WGS) entry which is preliminary data.</text>
</comment>
<keyword evidence="2" id="KW-0805">Transcription regulation</keyword>
<evidence type="ECO:0000256" key="3">
    <source>
        <dbReference type="ARBA" id="ARBA00023125"/>
    </source>
</evidence>
<dbReference type="SUPFAM" id="SSF101936">
    <property type="entry name" value="DNA-binding pseudobarrel domain"/>
    <property type="match status" value="1"/>
</dbReference>
<dbReference type="Proteomes" id="UP000236291">
    <property type="component" value="Unassembled WGS sequence"/>
</dbReference>
<evidence type="ECO:0000256" key="2">
    <source>
        <dbReference type="ARBA" id="ARBA00023015"/>
    </source>
</evidence>
<evidence type="ECO:0000256" key="4">
    <source>
        <dbReference type="ARBA" id="ARBA00023163"/>
    </source>
</evidence>
<accession>A0A2K3LP13</accession>
<keyword evidence="4" id="KW-0804">Transcription</keyword>
<dbReference type="GO" id="GO:0005634">
    <property type="term" value="C:nucleus"/>
    <property type="evidence" value="ECO:0007669"/>
    <property type="project" value="UniProtKB-SubCell"/>
</dbReference>
<organism evidence="6 7">
    <name type="scientific">Trifolium pratense</name>
    <name type="common">Red clover</name>
    <dbReference type="NCBI Taxonomy" id="57577"/>
    <lineage>
        <taxon>Eukaryota</taxon>
        <taxon>Viridiplantae</taxon>
        <taxon>Streptophyta</taxon>
        <taxon>Embryophyta</taxon>
        <taxon>Tracheophyta</taxon>
        <taxon>Spermatophyta</taxon>
        <taxon>Magnoliopsida</taxon>
        <taxon>eudicotyledons</taxon>
        <taxon>Gunneridae</taxon>
        <taxon>Pentapetalae</taxon>
        <taxon>rosids</taxon>
        <taxon>fabids</taxon>
        <taxon>Fabales</taxon>
        <taxon>Fabaceae</taxon>
        <taxon>Papilionoideae</taxon>
        <taxon>50 kb inversion clade</taxon>
        <taxon>NPAAA clade</taxon>
        <taxon>Hologalegina</taxon>
        <taxon>IRL clade</taxon>
        <taxon>Trifolieae</taxon>
        <taxon>Trifolium</taxon>
    </lineage>
</organism>
<dbReference type="GO" id="GO:0003677">
    <property type="term" value="F:DNA binding"/>
    <property type="evidence" value="ECO:0007669"/>
    <property type="project" value="UniProtKB-KW"/>
</dbReference>
<name>A0A2K3LP13_TRIPR</name>